<evidence type="ECO:0000313" key="4">
    <source>
        <dbReference type="EMBL" id="RZC34513.1"/>
    </source>
</evidence>
<sequence length="231" mass="26022">MTQSSASSFKKCNRKQSDFNECLTSAVEDAIRQLTQPIKEVNLPNLEPLEVPSLIIGAGHGAVAFSQNYKNLQVSGFSKTECSKFDMNFESKVVTMECQAPQIRMEFQYEINGKILLLPIYGKGPGTITLDNIKEVLTFNLEEYEKKNKKFFKVVGSKLVMEPGLIHFQLDNLFDGDKVLGENILKVLNENWKEVYGDVQSSYEHAFGQIFTSIFSNLLAKVPVSELFGEE</sequence>
<dbReference type="FunFam" id="3.15.10.30:FF:000001">
    <property type="entry name" value="Takeout-like protein 1"/>
    <property type="match status" value="1"/>
</dbReference>
<organism evidence="4 5">
    <name type="scientific">Asbolus verrucosus</name>
    <name type="common">Desert ironclad beetle</name>
    <dbReference type="NCBI Taxonomy" id="1661398"/>
    <lineage>
        <taxon>Eukaryota</taxon>
        <taxon>Metazoa</taxon>
        <taxon>Ecdysozoa</taxon>
        <taxon>Arthropoda</taxon>
        <taxon>Hexapoda</taxon>
        <taxon>Insecta</taxon>
        <taxon>Pterygota</taxon>
        <taxon>Neoptera</taxon>
        <taxon>Endopterygota</taxon>
        <taxon>Coleoptera</taxon>
        <taxon>Polyphaga</taxon>
        <taxon>Cucujiformia</taxon>
        <taxon>Tenebrionidae</taxon>
        <taxon>Pimeliinae</taxon>
        <taxon>Asbolus</taxon>
    </lineage>
</organism>
<dbReference type="Proteomes" id="UP000292052">
    <property type="component" value="Unassembled WGS sequence"/>
</dbReference>
<keyword evidence="5" id="KW-1185">Reference proteome</keyword>
<accession>A0A482VP79</accession>
<dbReference type="OrthoDB" id="8190514at2759"/>
<reference evidence="4 5" key="1">
    <citation type="submission" date="2017-03" db="EMBL/GenBank/DDBJ databases">
        <title>Genome of the blue death feigning beetle - Asbolus verrucosus.</title>
        <authorList>
            <person name="Rider S.D."/>
        </authorList>
    </citation>
    <scope>NUCLEOTIDE SEQUENCE [LARGE SCALE GENOMIC DNA]</scope>
    <source>
        <strain evidence="4">Butters</strain>
        <tissue evidence="4">Head and leg muscle</tissue>
    </source>
</reference>
<evidence type="ECO:0000256" key="2">
    <source>
        <dbReference type="ARBA" id="ARBA00023108"/>
    </source>
</evidence>
<dbReference type="InterPro" id="IPR010562">
    <property type="entry name" value="Haemolymph_juvenile_hormone-bd"/>
</dbReference>
<evidence type="ECO:0000256" key="3">
    <source>
        <dbReference type="ARBA" id="ARBA00060902"/>
    </source>
</evidence>
<name>A0A482VP79_ASBVE</name>
<dbReference type="InterPro" id="IPR038606">
    <property type="entry name" value="To_sf"/>
</dbReference>
<dbReference type="Pfam" id="PF06585">
    <property type="entry name" value="JHBP"/>
    <property type="match status" value="1"/>
</dbReference>
<dbReference type="EMBL" id="QDEB01079348">
    <property type="protein sequence ID" value="RZC34513.1"/>
    <property type="molecule type" value="Genomic_DNA"/>
</dbReference>
<dbReference type="SMART" id="SM00700">
    <property type="entry name" value="JHBP"/>
    <property type="match status" value="1"/>
</dbReference>
<evidence type="ECO:0000313" key="5">
    <source>
        <dbReference type="Proteomes" id="UP000292052"/>
    </source>
</evidence>
<dbReference type="PANTHER" id="PTHR11008">
    <property type="entry name" value="PROTEIN TAKEOUT-LIKE PROTEIN"/>
    <property type="match status" value="1"/>
</dbReference>
<dbReference type="PANTHER" id="PTHR11008:SF32">
    <property type="entry name" value="CIRCADIAN CLOCK-CONTROLLED PROTEIN DAYWAKE-RELATED"/>
    <property type="match status" value="1"/>
</dbReference>
<dbReference type="GO" id="GO:0007623">
    <property type="term" value="P:circadian rhythm"/>
    <property type="evidence" value="ECO:0007669"/>
    <property type="project" value="UniProtKB-ARBA"/>
</dbReference>
<evidence type="ECO:0000256" key="1">
    <source>
        <dbReference type="ARBA" id="ARBA00022729"/>
    </source>
</evidence>
<gene>
    <name evidence="4" type="ORF">BDFB_012134</name>
</gene>
<comment type="similarity">
    <text evidence="3">Belongs to the TO family.</text>
</comment>
<keyword evidence="1" id="KW-0732">Signal</keyword>
<protein>
    <submittedName>
        <fullName evidence="4">Takeout-like</fullName>
    </submittedName>
</protein>
<dbReference type="GO" id="GO:0005615">
    <property type="term" value="C:extracellular space"/>
    <property type="evidence" value="ECO:0007669"/>
    <property type="project" value="TreeGrafter"/>
</dbReference>
<proteinExistence type="inferred from homology"/>
<keyword evidence="2" id="KW-0090">Biological rhythms</keyword>
<dbReference type="AlphaFoldDB" id="A0A482VP79"/>
<comment type="caution">
    <text evidence="4">The sequence shown here is derived from an EMBL/GenBank/DDBJ whole genome shotgun (WGS) entry which is preliminary data.</text>
</comment>
<dbReference type="Gene3D" id="3.15.10.30">
    <property type="entry name" value="Haemolymph juvenile hormone binding protein"/>
    <property type="match status" value="1"/>
</dbReference>